<name>A0A0N0ZA77_9GAMM</name>
<comment type="caution">
    <text evidence="1">The sequence shown here is derived from an EMBL/GenBank/DDBJ whole genome shotgun (WGS) entry which is preliminary data.</text>
</comment>
<keyword evidence="2" id="KW-1185">Reference proteome</keyword>
<dbReference type="RefSeq" id="WP_053908674.1">
    <property type="nucleotide sequence ID" value="NZ_CAWMUS010000022.1"/>
</dbReference>
<reference evidence="1 2" key="1">
    <citation type="submission" date="2015-07" db="EMBL/GenBank/DDBJ databases">
        <title>ATOL: Assembling a taxonomically balanced genome-scale reconstruction of the evolutionary history of the Enterobacteriaceae.</title>
        <authorList>
            <person name="Plunkett G.III."/>
            <person name="Neeno-Eckwall E.C."/>
            <person name="Glasner J.D."/>
            <person name="Perna N.T."/>
        </authorList>
    </citation>
    <scope>NUCLEOTIDE SEQUENCE [LARGE SCALE GENOMIC DNA]</scope>
    <source>
        <strain evidence="1 2">ATCC 35017</strain>
    </source>
</reference>
<evidence type="ECO:0000313" key="1">
    <source>
        <dbReference type="EMBL" id="KPD02244.1"/>
    </source>
</evidence>
<protein>
    <recommendedName>
        <fullName evidence="3">MbeCy</fullName>
    </recommendedName>
</protein>
<organism evidence="1 2">
    <name type="scientific">Moellerella wisconsensis ATCC 35017</name>
    <dbReference type="NCBI Taxonomy" id="1354267"/>
    <lineage>
        <taxon>Bacteria</taxon>
        <taxon>Pseudomonadati</taxon>
        <taxon>Pseudomonadota</taxon>
        <taxon>Gammaproteobacteria</taxon>
        <taxon>Enterobacterales</taxon>
        <taxon>Morganellaceae</taxon>
        <taxon>Moellerella</taxon>
    </lineage>
</organism>
<dbReference type="AlphaFoldDB" id="A0A0N0ZA77"/>
<dbReference type="EMBL" id="LGAA01000022">
    <property type="protein sequence ID" value="KPD02244.1"/>
    <property type="molecule type" value="Genomic_DNA"/>
</dbReference>
<proteinExistence type="predicted"/>
<dbReference type="Proteomes" id="UP000053226">
    <property type="component" value="Unassembled WGS sequence"/>
</dbReference>
<gene>
    <name evidence="1" type="ORF">M992_2239</name>
</gene>
<sequence length="59" mass="6679">MKTEVIVIRLTKQERAVLEAKKTTPLLADWIKTLAFAAPNREQQESHQLISNTSSADEK</sequence>
<evidence type="ECO:0008006" key="3">
    <source>
        <dbReference type="Google" id="ProtNLM"/>
    </source>
</evidence>
<evidence type="ECO:0000313" key="2">
    <source>
        <dbReference type="Proteomes" id="UP000053226"/>
    </source>
</evidence>
<accession>A0A0N0ZA77</accession>
<dbReference type="OrthoDB" id="6465866at2"/>